<dbReference type="RefSeq" id="WP_085755902.1">
    <property type="nucleotide sequence ID" value="NZ_CP021023.1"/>
</dbReference>
<keyword evidence="2 4" id="KW-0472">Membrane</keyword>
<accession>A0A1W6LN86</accession>
<keyword evidence="4" id="KW-0798">TonB box</keyword>
<evidence type="ECO:0000256" key="1">
    <source>
        <dbReference type="ARBA" id="ARBA00004442"/>
    </source>
</evidence>
<dbReference type="PANTHER" id="PTHR40980">
    <property type="entry name" value="PLUG DOMAIN-CONTAINING PROTEIN"/>
    <property type="match status" value="1"/>
</dbReference>
<evidence type="ECO:0000256" key="3">
    <source>
        <dbReference type="ARBA" id="ARBA00023237"/>
    </source>
</evidence>
<comment type="similarity">
    <text evidence="4">Belongs to the TonB-dependent receptor family.</text>
</comment>
<evidence type="ECO:0000313" key="8">
    <source>
        <dbReference type="EMBL" id="ARN57237.1"/>
    </source>
</evidence>
<dbReference type="SUPFAM" id="SSF56935">
    <property type="entry name" value="Porins"/>
    <property type="match status" value="1"/>
</dbReference>
<protein>
    <submittedName>
        <fullName evidence="8">TonB-dependent receptor</fullName>
    </submittedName>
</protein>
<keyword evidence="9" id="KW-1185">Reference proteome</keyword>
<keyword evidence="3" id="KW-0998">Cell outer membrane</keyword>
<gene>
    <name evidence="8" type="ORF">STSP1_01636</name>
</gene>
<dbReference type="KEGG" id="pbp:STSP1_01636"/>
<dbReference type="PANTHER" id="PTHR40980:SF4">
    <property type="entry name" value="TONB-DEPENDENT RECEPTOR-LIKE BETA-BARREL DOMAIN-CONTAINING PROTEIN"/>
    <property type="match status" value="1"/>
</dbReference>
<reference evidence="9" key="1">
    <citation type="submission" date="2017-04" db="EMBL/GenBank/DDBJ databases">
        <title>Comparative genomics and description of representatives of a novel lineage of planctomycetes thriving in anoxic sediments.</title>
        <authorList>
            <person name="Spring S."/>
            <person name="Bunk B."/>
            <person name="Sproer C."/>
        </authorList>
    </citation>
    <scope>NUCLEOTIDE SEQUENCE [LARGE SCALE GENOMIC DNA]</scope>
    <source>
        <strain evidence="9">ST-PulAB-D4</strain>
    </source>
</reference>
<comment type="subcellular location">
    <subcellularLocation>
        <location evidence="1 4">Cell outer membrane</location>
    </subcellularLocation>
</comment>
<dbReference type="InterPro" id="IPR037066">
    <property type="entry name" value="Plug_dom_sf"/>
</dbReference>
<feature type="domain" description="TonB-dependent receptor-like beta-barrel" evidence="6">
    <location>
        <begin position="446"/>
        <end position="984"/>
    </location>
</feature>
<sequence precursor="true">MVNTKSAALLFIFSVFSAAAFAEQAGGVRGYVDDKDFDAPVAEAQVLIAESGEKTKTTEEGNYVFSELKPGTYTLIFSKQGYARQVKSDVVVSPGRMSEVNVSLTGDFTEMEEFVVQDLSFGAGTELALLDLRMEAPALMDSVSAELMSQAGASDAASALKLVSGTTVQDGKYAVVRGLPDRYVNSQMNGVRLPTADADKRAVQLDQFPSAVIESIQVSKTFTPDQQGDASGGAVNVVLKGIPEETSFKFGIGYDYNSNAFSEDEFLSYEGGGLDTLGSRSTAVPSIDSMDDTVGTKTEDSPQEYSFSLSGGGKHAFAEDIKIGGFLSANYKRSASYKDDMIDDKYWVEEPGEGVTPRYNDKRGGGGGGPGTGRFETSLFDVTQASHQVQWSTLGTLGLEIGTHKFNALYMYTKTAEDEATVSEDTRGKSGLHKFWPDAYGSEFDNYAPYDEHHPANDKEYQDHAAYQRHQTLEYTERTTETIQFSGDHKFEDLSWELADWFRFKPVEFDWTVSNNTAAMHQPDKRMFSARWVAPYHVPYQPPTFWPSPSPEVPAHTEPGRYEQLNPAANMNMGNFQRTWKDIEEQSDQYSADLKLPFEQWTEDEGYLKFGIFSDTVARDYQQKSFTNDSTFVDSDPGLNWDDYWSNYFDEPLKVSGVDIDFVADQEISAFYYMADVPLNSKFKLRGGARFESTELSSHITEAGPSAQVYIPQTGDISQATDGEEFYSLARAEFEQDDMLPSIGFEYKPFEKIKVRGSYSETVARQTFKELVPITNQDYLGGDIFIGNKDLQMSALENYDLRFDYTPYEGGLVSATYFHKDITDPIEYVQGYANFTYTYPVNYPEGEIDGFEFEVRQDLIEFFENMEGVSVGANATFISSEVTLPDDEAAKLETPNIQAPMQTRDMTNAPEYLYNLFLTWDLNESKTQFGLFYTVRGDTLVAGASQSVGNYLPNVYEKEYGTLNMSLKHKLNDTWTMNLKAKNLFDPEIESVYRSDYIDGDVTKTSYTKGIDLSVSLSARF</sequence>
<dbReference type="Gene3D" id="2.60.40.1120">
    <property type="entry name" value="Carboxypeptidase-like, regulatory domain"/>
    <property type="match status" value="1"/>
</dbReference>
<dbReference type="GO" id="GO:0030246">
    <property type="term" value="F:carbohydrate binding"/>
    <property type="evidence" value="ECO:0007669"/>
    <property type="project" value="InterPro"/>
</dbReference>
<evidence type="ECO:0000259" key="6">
    <source>
        <dbReference type="Pfam" id="PF00593"/>
    </source>
</evidence>
<dbReference type="Gene3D" id="2.170.130.10">
    <property type="entry name" value="TonB-dependent receptor, plug domain"/>
    <property type="match status" value="1"/>
</dbReference>
<keyword evidence="8" id="KW-0675">Receptor</keyword>
<dbReference type="InterPro" id="IPR013784">
    <property type="entry name" value="Carb-bd-like_fold"/>
</dbReference>
<feature type="domain" description="TonB-dependent receptor plug" evidence="7">
    <location>
        <begin position="134"/>
        <end position="234"/>
    </location>
</feature>
<dbReference type="Pfam" id="PF00593">
    <property type="entry name" value="TonB_dep_Rec_b-barrel"/>
    <property type="match status" value="1"/>
</dbReference>
<keyword evidence="5" id="KW-0732">Signal</keyword>
<evidence type="ECO:0000256" key="4">
    <source>
        <dbReference type="RuleBase" id="RU003357"/>
    </source>
</evidence>
<feature type="chain" id="PRO_5012032040" evidence="5">
    <location>
        <begin position="23"/>
        <end position="1021"/>
    </location>
</feature>
<dbReference type="Gene3D" id="2.40.170.20">
    <property type="entry name" value="TonB-dependent receptor, beta-barrel domain"/>
    <property type="match status" value="1"/>
</dbReference>
<name>A0A1W6LN86_9BACT</name>
<dbReference type="InterPro" id="IPR000531">
    <property type="entry name" value="Beta-barrel_TonB"/>
</dbReference>
<dbReference type="InterPro" id="IPR012910">
    <property type="entry name" value="Plug_dom"/>
</dbReference>
<dbReference type="STRING" id="1941349.STSP1_01636"/>
<dbReference type="Pfam" id="PF07715">
    <property type="entry name" value="Plug"/>
    <property type="match status" value="1"/>
</dbReference>
<evidence type="ECO:0000256" key="5">
    <source>
        <dbReference type="SAM" id="SignalP"/>
    </source>
</evidence>
<dbReference type="InterPro" id="IPR036942">
    <property type="entry name" value="Beta-barrel_TonB_sf"/>
</dbReference>
<feature type="signal peptide" evidence="5">
    <location>
        <begin position="1"/>
        <end position="22"/>
    </location>
</feature>
<dbReference type="EMBL" id="CP021023">
    <property type="protein sequence ID" value="ARN57237.1"/>
    <property type="molecule type" value="Genomic_DNA"/>
</dbReference>
<organism evidence="8 9">
    <name type="scientific">Sedimentisphaera salicampi</name>
    <dbReference type="NCBI Taxonomy" id="1941349"/>
    <lineage>
        <taxon>Bacteria</taxon>
        <taxon>Pseudomonadati</taxon>
        <taxon>Planctomycetota</taxon>
        <taxon>Phycisphaerae</taxon>
        <taxon>Sedimentisphaerales</taxon>
        <taxon>Sedimentisphaeraceae</taxon>
        <taxon>Sedimentisphaera</taxon>
    </lineage>
</organism>
<dbReference type="GO" id="GO:0009279">
    <property type="term" value="C:cell outer membrane"/>
    <property type="evidence" value="ECO:0007669"/>
    <property type="project" value="UniProtKB-SubCell"/>
</dbReference>
<evidence type="ECO:0000313" key="9">
    <source>
        <dbReference type="Proteomes" id="UP000193334"/>
    </source>
</evidence>
<dbReference type="AlphaFoldDB" id="A0A1W6LN86"/>
<evidence type="ECO:0000256" key="2">
    <source>
        <dbReference type="ARBA" id="ARBA00023136"/>
    </source>
</evidence>
<dbReference type="SUPFAM" id="SSF49452">
    <property type="entry name" value="Starch-binding domain-like"/>
    <property type="match status" value="1"/>
</dbReference>
<dbReference type="Pfam" id="PF13620">
    <property type="entry name" value="CarboxypepD_reg"/>
    <property type="match status" value="1"/>
</dbReference>
<evidence type="ECO:0000259" key="7">
    <source>
        <dbReference type="Pfam" id="PF07715"/>
    </source>
</evidence>
<proteinExistence type="inferred from homology"/>
<dbReference type="Proteomes" id="UP000193334">
    <property type="component" value="Chromosome"/>
</dbReference>